<sequence length="115" mass="13112">MLLQPHPLLWTAIENTRMIRFAYHGKDRIAEPHDHGILKGSVQLLSWQVAGRSSRPLPNWLLTKVDEITDLALLDQTFPGGRPTATGKHIKWDVLFIRVKPAKSQLHVVPKRKPD</sequence>
<dbReference type="InParanoid" id="Q01TG8"/>
<proteinExistence type="predicted"/>
<organism evidence="1">
    <name type="scientific">Solibacter usitatus (strain Ellin6076)</name>
    <dbReference type="NCBI Taxonomy" id="234267"/>
    <lineage>
        <taxon>Bacteria</taxon>
        <taxon>Pseudomonadati</taxon>
        <taxon>Acidobacteriota</taxon>
        <taxon>Terriglobia</taxon>
        <taxon>Bryobacterales</taxon>
        <taxon>Solibacteraceae</taxon>
        <taxon>Candidatus Solibacter</taxon>
    </lineage>
</organism>
<name>Q01TG8_SOLUE</name>
<dbReference type="AlphaFoldDB" id="Q01TG8"/>
<dbReference type="HOGENOM" id="CLU_152989_0_0_0"/>
<dbReference type="OrthoDB" id="1493123at2"/>
<dbReference type="EMBL" id="CP000473">
    <property type="protein sequence ID" value="ABJ87052.1"/>
    <property type="molecule type" value="Genomic_DNA"/>
</dbReference>
<gene>
    <name evidence="1" type="ordered locus">Acid_6126</name>
</gene>
<dbReference type="STRING" id="234267.Acid_6126"/>
<dbReference type="KEGG" id="sus:Acid_6126"/>
<dbReference type="eggNOG" id="COG2378">
    <property type="taxonomic scope" value="Bacteria"/>
</dbReference>
<evidence type="ECO:0000313" key="1">
    <source>
        <dbReference type="EMBL" id="ABJ87052.1"/>
    </source>
</evidence>
<accession>Q01TG8</accession>
<reference evidence="1" key="1">
    <citation type="submission" date="2006-10" db="EMBL/GenBank/DDBJ databases">
        <title>Complete sequence of Solibacter usitatus Ellin6076.</title>
        <authorList>
            <consortium name="US DOE Joint Genome Institute"/>
            <person name="Copeland A."/>
            <person name="Lucas S."/>
            <person name="Lapidus A."/>
            <person name="Barry K."/>
            <person name="Detter J.C."/>
            <person name="Glavina del Rio T."/>
            <person name="Hammon N."/>
            <person name="Israni S."/>
            <person name="Dalin E."/>
            <person name="Tice H."/>
            <person name="Pitluck S."/>
            <person name="Thompson L.S."/>
            <person name="Brettin T."/>
            <person name="Bruce D."/>
            <person name="Han C."/>
            <person name="Tapia R."/>
            <person name="Gilna P."/>
            <person name="Schmutz J."/>
            <person name="Larimer F."/>
            <person name="Land M."/>
            <person name="Hauser L."/>
            <person name="Kyrpides N."/>
            <person name="Mikhailova N."/>
            <person name="Janssen P.H."/>
            <person name="Kuske C.R."/>
            <person name="Richardson P."/>
        </authorList>
    </citation>
    <scope>NUCLEOTIDE SEQUENCE</scope>
    <source>
        <strain evidence="1">Ellin6076</strain>
    </source>
</reference>
<protein>
    <submittedName>
        <fullName evidence="1">Uncharacterized protein</fullName>
    </submittedName>
</protein>